<keyword evidence="1" id="KW-0472">Membrane</keyword>
<reference evidence="2 3" key="1">
    <citation type="submission" date="2024-10" db="EMBL/GenBank/DDBJ databases">
        <title>The Natural Products Discovery Center: Release of the First 8490 Sequenced Strains for Exploring Actinobacteria Biosynthetic Diversity.</title>
        <authorList>
            <person name="Kalkreuter E."/>
            <person name="Kautsar S.A."/>
            <person name="Yang D."/>
            <person name="Bader C.D."/>
            <person name="Teijaro C.N."/>
            <person name="Fluegel L."/>
            <person name="Davis C.M."/>
            <person name="Simpson J.R."/>
            <person name="Lauterbach L."/>
            <person name="Steele A.D."/>
            <person name="Gui C."/>
            <person name="Meng S."/>
            <person name="Li G."/>
            <person name="Viehrig K."/>
            <person name="Ye F."/>
            <person name="Su P."/>
            <person name="Kiefer A.F."/>
            <person name="Nichols A."/>
            <person name="Cepeda A.J."/>
            <person name="Yan W."/>
            <person name="Fan B."/>
            <person name="Jiang Y."/>
            <person name="Adhikari A."/>
            <person name="Zheng C.-J."/>
            <person name="Schuster L."/>
            <person name="Cowan T.M."/>
            <person name="Smanski M.J."/>
            <person name="Chevrette M.G."/>
            <person name="De Carvalho L.P.S."/>
            <person name="Shen B."/>
        </authorList>
    </citation>
    <scope>NUCLEOTIDE SEQUENCE [LARGE SCALE GENOMIC DNA]</scope>
    <source>
        <strain evidence="2 3">NPDC053399</strain>
    </source>
</reference>
<dbReference type="Proteomes" id="UP001614394">
    <property type="component" value="Unassembled WGS sequence"/>
</dbReference>
<evidence type="ECO:0008006" key="4">
    <source>
        <dbReference type="Google" id="ProtNLM"/>
    </source>
</evidence>
<feature type="transmembrane region" description="Helical" evidence="1">
    <location>
        <begin position="12"/>
        <end position="38"/>
    </location>
</feature>
<dbReference type="EMBL" id="JBITYG010000002">
    <property type="protein sequence ID" value="MFI9100092.1"/>
    <property type="molecule type" value="Genomic_DNA"/>
</dbReference>
<proteinExistence type="predicted"/>
<dbReference type="RefSeq" id="WP_399644956.1">
    <property type="nucleotide sequence ID" value="NZ_JBITYG010000002.1"/>
</dbReference>
<organism evidence="2 3">
    <name type="scientific">Streptomyces fildesensis</name>
    <dbReference type="NCBI Taxonomy" id="375757"/>
    <lineage>
        <taxon>Bacteria</taxon>
        <taxon>Bacillati</taxon>
        <taxon>Actinomycetota</taxon>
        <taxon>Actinomycetes</taxon>
        <taxon>Kitasatosporales</taxon>
        <taxon>Streptomycetaceae</taxon>
        <taxon>Streptomyces</taxon>
    </lineage>
</organism>
<name>A0ABW8C2H6_9ACTN</name>
<comment type="caution">
    <text evidence="2">The sequence shown here is derived from an EMBL/GenBank/DDBJ whole genome shotgun (WGS) entry which is preliminary data.</text>
</comment>
<accession>A0ABW8C2H6</accession>
<evidence type="ECO:0000256" key="1">
    <source>
        <dbReference type="SAM" id="Phobius"/>
    </source>
</evidence>
<protein>
    <recommendedName>
        <fullName evidence="4">DUF3592 domain-containing protein</fullName>
    </recommendedName>
</protein>
<keyword evidence="1" id="KW-0812">Transmembrane</keyword>
<gene>
    <name evidence="2" type="ORF">ACIGXA_06180</name>
</gene>
<evidence type="ECO:0000313" key="2">
    <source>
        <dbReference type="EMBL" id="MFI9100092.1"/>
    </source>
</evidence>
<sequence length="176" mass="18506">MSTRSARPPKAFRQLTVMSVVMIVVGLGGFLVTLVVTIPGHAKVASSLESRGVPTQGAVTRCQQGTTDENGAEQPVTCWVRFTPRGGHSVESPLAFKTARVGGGTAMAIVYDPEDTAVVARPSDLGYGKSLVRNSLDVVLLVISAVMVPLGIGGLLLRRFLSRSGLRPARNLVPSP</sequence>
<keyword evidence="3" id="KW-1185">Reference proteome</keyword>
<evidence type="ECO:0000313" key="3">
    <source>
        <dbReference type="Proteomes" id="UP001614394"/>
    </source>
</evidence>
<keyword evidence="1" id="KW-1133">Transmembrane helix</keyword>
<feature type="transmembrane region" description="Helical" evidence="1">
    <location>
        <begin position="138"/>
        <end position="157"/>
    </location>
</feature>